<dbReference type="RefSeq" id="WP_378409149.1">
    <property type="nucleotide sequence ID" value="NZ_JBHTCS010000030.1"/>
</dbReference>
<feature type="domain" description="DUF5615" evidence="3">
    <location>
        <begin position="524"/>
        <end position="624"/>
    </location>
</feature>
<keyword evidence="2" id="KW-0732">Signal</keyword>
<dbReference type="InterPro" id="IPR041049">
    <property type="entry name" value="DUF5615"/>
</dbReference>
<keyword evidence="5" id="KW-1185">Reference proteome</keyword>
<evidence type="ECO:0000256" key="1">
    <source>
        <dbReference type="SAM" id="MobiDB-lite"/>
    </source>
</evidence>
<organism evidence="4 5">
    <name type="scientific">Rhodococcus daqingensis</name>
    <dbReference type="NCBI Taxonomy" id="2479363"/>
    <lineage>
        <taxon>Bacteria</taxon>
        <taxon>Bacillati</taxon>
        <taxon>Actinomycetota</taxon>
        <taxon>Actinomycetes</taxon>
        <taxon>Mycobacteriales</taxon>
        <taxon>Nocardiaceae</taxon>
        <taxon>Rhodococcus</taxon>
    </lineage>
</organism>
<dbReference type="InterPro" id="IPR013207">
    <property type="entry name" value="LGFP"/>
</dbReference>
<gene>
    <name evidence="4" type="ORF">ACFQS9_24445</name>
</gene>
<feature type="region of interest" description="Disordered" evidence="1">
    <location>
        <begin position="291"/>
        <end position="340"/>
    </location>
</feature>
<evidence type="ECO:0000313" key="4">
    <source>
        <dbReference type="EMBL" id="MFC7451052.1"/>
    </source>
</evidence>
<comment type="caution">
    <text evidence="4">The sequence shown here is derived from an EMBL/GenBank/DDBJ whole genome shotgun (WGS) entry which is preliminary data.</text>
</comment>
<accession>A0ABW2S530</accession>
<feature type="compositionally biased region" description="Basic and acidic residues" evidence="1">
    <location>
        <begin position="318"/>
        <end position="332"/>
    </location>
</feature>
<dbReference type="Pfam" id="PF08310">
    <property type="entry name" value="LGFP"/>
    <property type="match status" value="2"/>
</dbReference>
<proteinExistence type="predicted"/>
<protein>
    <submittedName>
        <fullName evidence="4">DUF5615 family PIN-like protein</fullName>
    </submittedName>
</protein>
<evidence type="ECO:0000313" key="5">
    <source>
        <dbReference type="Proteomes" id="UP001596484"/>
    </source>
</evidence>
<name>A0ABW2S530_9NOCA</name>
<evidence type="ECO:0000259" key="3">
    <source>
        <dbReference type="Pfam" id="PF18480"/>
    </source>
</evidence>
<feature type="chain" id="PRO_5046125459" evidence="2">
    <location>
        <begin position="22"/>
        <end position="643"/>
    </location>
</feature>
<dbReference type="Pfam" id="PF18480">
    <property type="entry name" value="DUF5615"/>
    <property type="match status" value="1"/>
</dbReference>
<feature type="signal peptide" evidence="2">
    <location>
        <begin position="1"/>
        <end position="21"/>
    </location>
</feature>
<reference evidence="5" key="1">
    <citation type="journal article" date="2019" name="Int. J. Syst. Evol. Microbiol.">
        <title>The Global Catalogue of Microorganisms (GCM) 10K type strain sequencing project: providing services to taxonomists for standard genome sequencing and annotation.</title>
        <authorList>
            <consortium name="The Broad Institute Genomics Platform"/>
            <consortium name="The Broad Institute Genome Sequencing Center for Infectious Disease"/>
            <person name="Wu L."/>
            <person name="Ma J."/>
        </authorList>
    </citation>
    <scope>NUCLEOTIDE SEQUENCE [LARGE SCALE GENOMIC DNA]</scope>
    <source>
        <strain evidence="5">ICMP 19430</strain>
    </source>
</reference>
<evidence type="ECO:0000256" key="2">
    <source>
        <dbReference type="SAM" id="SignalP"/>
    </source>
</evidence>
<dbReference type="Proteomes" id="UP001596484">
    <property type="component" value="Unassembled WGS sequence"/>
</dbReference>
<dbReference type="EMBL" id="JBHTCS010000030">
    <property type="protein sequence ID" value="MFC7451052.1"/>
    <property type="molecule type" value="Genomic_DNA"/>
</dbReference>
<sequence>MAIGCATAVGTALLVASPVAASPLLASPAVVHQQAQNVEIEKKYIEWGGAGSPLGNPVGGVYVVGNGFGQDYEGGTIYYSPDSGAKVMYGVILDKYRELGGPAGDIGFPNTDEVDATGGANRVSEFLTPGGAKIFWTPEAGAWLVRGPILAAWDKLGGATGPLGYPIAAETEVDGVRIAKFSGNGGTAEIRWSEADGFVTVPPELAVDLEGLSIPGIPAPPALPPVPSPPSVDIDAPAVDGEIDVDVDAAADSSDDGGINKWWGVPVGLAIAAGAGGLLGLLGRRRKGDVGAAGVKSPKVAGPDLEAPTLKAPDVDLPDAKTPDLTAPKHEAPSLNLPDVDLPDVKAPKLSGGAVAGAAGAVGAAAAGAAVLGGTLSGAEKDVDVDVDPPKAGVGVDAPQLGGDLDVDPPSISGGAVAGAAGAVGVAAAGAAVLGGKLSGAGADVDVDVDAPSAGLSGAAKAAGGLTAAGLGVGALTWLTRKKGGADANLEAVYAALGGADDIDVSYQEVVTGIPAAAVDGVGFLVDENLSPKVAGLLRDAGYDATHVFDADLRGGDNDQVLARATADGRTLITAELSYVDDLIASQSGPSVLLLRRGGATIEEQASILLASIPTVAPALGSGALASLGMDRIRVRSLPLRRS</sequence>